<protein>
    <recommendedName>
        <fullName evidence="4">GLPGLI family protein</fullName>
    </recommendedName>
</protein>
<dbReference type="Proteomes" id="UP000683507">
    <property type="component" value="Chromosome"/>
</dbReference>
<dbReference type="KEGG" id="ptan:CRYO30217_02814"/>
<accession>A0A916JQ86</accession>
<feature type="chain" id="PRO_5038055971" description="GLPGLI family protein" evidence="1">
    <location>
        <begin position="19"/>
        <end position="219"/>
    </location>
</feature>
<dbReference type="EMBL" id="OU015584">
    <property type="protein sequence ID" value="CAG5085614.1"/>
    <property type="molecule type" value="Genomic_DNA"/>
</dbReference>
<name>A0A916JQ86_9FLAO</name>
<reference evidence="2" key="1">
    <citation type="submission" date="2021-04" db="EMBL/GenBank/DDBJ databases">
        <authorList>
            <person name="Rodrigo-Torres L."/>
            <person name="Arahal R. D."/>
            <person name="Lucena T."/>
        </authorList>
    </citation>
    <scope>NUCLEOTIDE SEQUENCE</scope>
    <source>
        <strain evidence="2">AS29M-1</strain>
    </source>
</reference>
<feature type="signal peptide" evidence="1">
    <location>
        <begin position="1"/>
        <end position="18"/>
    </location>
</feature>
<gene>
    <name evidence="2" type="ORF">CRYO30217_02814</name>
</gene>
<evidence type="ECO:0008006" key="4">
    <source>
        <dbReference type="Google" id="ProtNLM"/>
    </source>
</evidence>
<evidence type="ECO:0000313" key="2">
    <source>
        <dbReference type="EMBL" id="CAG5085614.1"/>
    </source>
</evidence>
<proteinExistence type="predicted"/>
<evidence type="ECO:0000313" key="3">
    <source>
        <dbReference type="Proteomes" id="UP000683507"/>
    </source>
</evidence>
<keyword evidence="1" id="KW-0732">Signal</keyword>
<sequence length="219" mass="25649">MKTLMFVFVTMLVSQAFAQYENTSFYFSIENIKDEDRLLSFKNNEVGFYSINEDQRRTLIVDQDSISVRSGFEIVIPKKEAIQKGFTFEDGKMFGMEPYNGVHYEEVNDTIVALYFQFDHYFGENDLIIIGKKGYFLFTPETDELFSCEYISFSPNEINIFSIDHVDQMKAIQKITDLEKAKNTKLETYIANPTLKELEQLVKKDCFNDLRSYPKVEHL</sequence>
<keyword evidence="3" id="KW-1185">Reference proteome</keyword>
<organism evidence="2 3">
    <name type="scientific">Parvicella tangerina</name>
    <dbReference type="NCBI Taxonomy" id="2829795"/>
    <lineage>
        <taxon>Bacteria</taxon>
        <taxon>Pseudomonadati</taxon>
        <taxon>Bacteroidota</taxon>
        <taxon>Flavobacteriia</taxon>
        <taxon>Flavobacteriales</taxon>
        <taxon>Parvicellaceae</taxon>
        <taxon>Parvicella</taxon>
    </lineage>
</organism>
<dbReference type="RefSeq" id="WP_258543016.1">
    <property type="nucleotide sequence ID" value="NZ_OU015584.1"/>
</dbReference>
<evidence type="ECO:0000256" key="1">
    <source>
        <dbReference type="SAM" id="SignalP"/>
    </source>
</evidence>
<dbReference type="AlphaFoldDB" id="A0A916JQ86"/>